<feature type="region of interest" description="Disordered" evidence="1">
    <location>
        <begin position="99"/>
        <end position="129"/>
    </location>
</feature>
<dbReference type="Proteomes" id="UP000823388">
    <property type="component" value="Chromosome 4K"/>
</dbReference>
<organism evidence="2 3">
    <name type="scientific">Panicum virgatum</name>
    <name type="common">Blackwell switchgrass</name>
    <dbReference type="NCBI Taxonomy" id="38727"/>
    <lineage>
        <taxon>Eukaryota</taxon>
        <taxon>Viridiplantae</taxon>
        <taxon>Streptophyta</taxon>
        <taxon>Embryophyta</taxon>
        <taxon>Tracheophyta</taxon>
        <taxon>Spermatophyta</taxon>
        <taxon>Magnoliopsida</taxon>
        <taxon>Liliopsida</taxon>
        <taxon>Poales</taxon>
        <taxon>Poaceae</taxon>
        <taxon>PACMAD clade</taxon>
        <taxon>Panicoideae</taxon>
        <taxon>Panicodae</taxon>
        <taxon>Paniceae</taxon>
        <taxon>Panicinae</taxon>
        <taxon>Panicum</taxon>
        <taxon>Panicum sect. Hiantes</taxon>
    </lineage>
</organism>
<sequence>MVHDSQNNLARTMHIPRLSSFPPPPPPPHHRPVLPSPLPRRHPIHPPPPCRQPTPPPPRHPRPRLLLLLLPTASSSFPPLPHPRAAASLRETVAGSDGMQAPGVCGPGARPKNGCAGTSRERRHTGGSFPMSLNIAGELPYPFHYDPPTCSSPHTSTRRAYVPPSQLEFLLNKWSPFSTQIHRIEVSSAQISTFELSFLFHLFYSCGSS</sequence>
<name>A0A8T0TVY5_PANVG</name>
<protein>
    <submittedName>
        <fullName evidence="2">Uncharacterized protein</fullName>
    </submittedName>
</protein>
<accession>A0A8T0TVY5</accession>
<reference evidence="2" key="1">
    <citation type="submission" date="2020-05" db="EMBL/GenBank/DDBJ databases">
        <title>WGS assembly of Panicum virgatum.</title>
        <authorList>
            <person name="Lovell J.T."/>
            <person name="Jenkins J."/>
            <person name="Shu S."/>
            <person name="Juenger T.E."/>
            <person name="Schmutz J."/>
        </authorList>
    </citation>
    <scope>NUCLEOTIDE SEQUENCE</scope>
    <source>
        <strain evidence="2">AP13</strain>
    </source>
</reference>
<proteinExistence type="predicted"/>
<evidence type="ECO:0000313" key="2">
    <source>
        <dbReference type="EMBL" id="KAG2612966.1"/>
    </source>
</evidence>
<gene>
    <name evidence="2" type="ORF">PVAP13_4KG326925</name>
</gene>
<dbReference type="AlphaFoldDB" id="A0A8T0TVY5"/>
<feature type="compositionally biased region" description="Pro residues" evidence="1">
    <location>
        <begin position="45"/>
        <end position="58"/>
    </location>
</feature>
<dbReference type="EMBL" id="CM029043">
    <property type="protein sequence ID" value="KAG2612966.1"/>
    <property type="molecule type" value="Genomic_DNA"/>
</dbReference>
<keyword evidence="3" id="KW-1185">Reference proteome</keyword>
<comment type="caution">
    <text evidence="2">The sequence shown here is derived from an EMBL/GenBank/DDBJ whole genome shotgun (WGS) entry which is preliminary data.</text>
</comment>
<evidence type="ECO:0000313" key="3">
    <source>
        <dbReference type="Proteomes" id="UP000823388"/>
    </source>
</evidence>
<evidence type="ECO:0000256" key="1">
    <source>
        <dbReference type="SAM" id="MobiDB-lite"/>
    </source>
</evidence>
<feature type="region of interest" description="Disordered" evidence="1">
    <location>
        <begin position="13"/>
        <end position="63"/>
    </location>
</feature>